<accession>A6UVC3</accession>
<feature type="binding site" evidence="11 15">
    <location>
        <position position="256"/>
    </location>
    <ligand>
        <name>Zn(2+)</name>
        <dbReference type="ChEBI" id="CHEBI:29105"/>
    </ligand>
</feature>
<feature type="active site" description="Proton acceptor" evidence="11 13">
    <location>
        <position position="324"/>
    </location>
</feature>
<dbReference type="SUPFAM" id="SSF53720">
    <property type="entry name" value="ALDH-like"/>
    <property type="match status" value="1"/>
</dbReference>
<feature type="binding site" evidence="11 14">
    <location>
        <position position="259"/>
    </location>
    <ligand>
        <name>substrate</name>
    </ligand>
</feature>
<dbReference type="GO" id="GO:0000105">
    <property type="term" value="P:L-histidine biosynthetic process"/>
    <property type="evidence" value="ECO:0007669"/>
    <property type="project" value="UniProtKB-UniRule"/>
</dbReference>
<evidence type="ECO:0000256" key="14">
    <source>
        <dbReference type="PIRSR" id="PIRSR000099-3"/>
    </source>
</evidence>
<dbReference type="CDD" id="cd06572">
    <property type="entry name" value="Histidinol_dh"/>
    <property type="match status" value="1"/>
</dbReference>
<evidence type="ECO:0000256" key="1">
    <source>
        <dbReference type="ARBA" id="ARBA00003850"/>
    </source>
</evidence>
<dbReference type="FunFam" id="3.40.50.1980:FF:000026">
    <property type="entry name" value="Histidinol dehydrogenase"/>
    <property type="match status" value="1"/>
</dbReference>
<dbReference type="PANTHER" id="PTHR21256:SF2">
    <property type="entry name" value="HISTIDINE BIOSYNTHESIS TRIFUNCTIONAL PROTEIN"/>
    <property type="match status" value="1"/>
</dbReference>
<keyword evidence="18" id="KW-1185">Reference proteome</keyword>
<feature type="binding site" evidence="11 15">
    <location>
        <position position="358"/>
    </location>
    <ligand>
        <name>Zn(2+)</name>
        <dbReference type="ChEBI" id="CHEBI:29105"/>
    </ligand>
</feature>
<feature type="binding site" evidence="11 14">
    <location>
        <position position="256"/>
    </location>
    <ligand>
        <name>substrate</name>
    </ligand>
</feature>
<dbReference type="EMBL" id="CP000743">
    <property type="protein sequence ID" value="ABR56445.1"/>
    <property type="molecule type" value="Genomic_DNA"/>
</dbReference>
<evidence type="ECO:0000313" key="18">
    <source>
        <dbReference type="Proteomes" id="UP000001106"/>
    </source>
</evidence>
<feature type="active site" description="Proton acceptor" evidence="11 13">
    <location>
        <position position="325"/>
    </location>
</feature>
<keyword evidence="9 11" id="KW-0368">Histidine biosynthesis</keyword>
<comment type="pathway">
    <text evidence="2 11 12">Amino-acid biosynthesis; L-histidine biosynthesis; L-histidine from 5-phospho-alpha-D-ribose 1-diphosphate: step 9/9.</text>
</comment>
<dbReference type="Gene3D" id="3.40.50.1980">
    <property type="entry name" value="Nitrogenase molybdenum iron protein domain"/>
    <property type="match status" value="2"/>
</dbReference>
<evidence type="ECO:0000256" key="13">
    <source>
        <dbReference type="PIRSR" id="PIRSR000099-1"/>
    </source>
</evidence>
<feature type="binding site" evidence="11 14">
    <location>
        <position position="417"/>
    </location>
    <ligand>
        <name>substrate</name>
    </ligand>
</feature>
<evidence type="ECO:0000256" key="9">
    <source>
        <dbReference type="ARBA" id="ARBA00023102"/>
    </source>
</evidence>
<dbReference type="OrthoDB" id="36308at2157"/>
<dbReference type="Pfam" id="PF00815">
    <property type="entry name" value="Histidinol_dh"/>
    <property type="match status" value="1"/>
</dbReference>
<reference evidence="17" key="1">
    <citation type="submission" date="2007-06" db="EMBL/GenBank/DDBJ databases">
        <title>Complete sequence of Methanococcus aeolicus Nankai-3.</title>
        <authorList>
            <consortium name="US DOE Joint Genome Institute"/>
            <person name="Copeland A."/>
            <person name="Lucas S."/>
            <person name="Lapidus A."/>
            <person name="Barry K."/>
            <person name="Glavina del Rio T."/>
            <person name="Dalin E."/>
            <person name="Tice H."/>
            <person name="Pitluck S."/>
            <person name="Chain P."/>
            <person name="Malfatti S."/>
            <person name="Shin M."/>
            <person name="Vergez L."/>
            <person name="Schmutz J."/>
            <person name="Larimer F."/>
            <person name="Land M."/>
            <person name="Hauser L."/>
            <person name="Kyrpides N."/>
            <person name="Lykidis A."/>
            <person name="Sieprawska-Lupa M."/>
            <person name="Whitman W.B."/>
            <person name="Richardson P."/>
        </authorList>
    </citation>
    <scope>NUCLEOTIDE SEQUENCE [LARGE SCALE GENOMIC DNA]</scope>
    <source>
        <strain evidence="17">Nankai-3</strain>
    </source>
</reference>
<evidence type="ECO:0000256" key="5">
    <source>
        <dbReference type="ARBA" id="ARBA00016531"/>
    </source>
</evidence>
<dbReference type="PRINTS" id="PR00083">
    <property type="entry name" value="HOLDHDRGNASE"/>
</dbReference>
<dbReference type="InterPro" id="IPR016161">
    <property type="entry name" value="Ald_DH/histidinol_DH"/>
</dbReference>
<dbReference type="UniPathway" id="UPA00031">
    <property type="reaction ID" value="UER00014"/>
</dbReference>
<evidence type="ECO:0000256" key="8">
    <source>
        <dbReference type="ARBA" id="ARBA00023002"/>
    </source>
</evidence>
<dbReference type="HOGENOM" id="CLU_006732_3_0_2"/>
<dbReference type="PROSITE" id="PS00611">
    <property type="entry name" value="HISOL_DEHYDROGENASE"/>
    <property type="match status" value="1"/>
</dbReference>
<dbReference type="HAMAP" id="MF_01024">
    <property type="entry name" value="HisD"/>
    <property type="match status" value="1"/>
</dbReference>
<evidence type="ECO:0000256" key="3">
    <source>
        <dbReference type="ARBA" id="ARBA00010178"/>
    </source>
</evidence>
<dbReference type="GO" id="GO:0004399">
    <property type="term" value="F:histidinol dehydrogenase activity"/>
    <property type="evidence" value="ECO:0007669"/>
    <property type="project" value="UniProtKB-UniRule"/>
</dbReference>
<keyword evidence="11 12" id="KW-0028">Amino-acid biosynthesis</keyword>
<dbReference type="FunFam" id="3.40.50.1980:FF:000001">
    <property type="entry name" value="Histidinol dehydrogenase"/>
    <property type="match status" value="1"/>
</dbReference>
<comment type="cofactor">
    <cofactor evidence="11 15">
        <name>Zn(2+)</name>
        <dbReference type="ChEBI" id="CHEBI:29105"/>
    </cofactor>
    <text evidence="11 15">Binds 1 zinc ion per subunit.</text>
</comment>
<proteinExistence type="inferred from homology"/>
<comment type="function">
    <text evidence="1 11 12">Catalyzes the sequential NAD-dependent oxidations of L-histidinol to L-histidinaldehyde and then to L-histidine.</text>
</comment>
<dbReference type="PIRSF" id="PIRSF000099">
    <property type="entry name" value="Histidinol_dh"/>
    <property type="match status" value="1"/>
</dbReference>
<evidence type="ECO:0000256" key="12">
    <source>
        <dbReference type="PIRNR" id="PIRNR000099"/>
    </source>
</evidence>
<feature type="binding site" evidence="11 14">
    <location>
        <position position="412"/>
    </location>
    <ligand>
        <name>substrate</name>
    </ligand>
</feature>
<dbReference type="GO" id="GO:0005737">
    <property type="term" value="C:cytoplasm"/>
    <property type="evidence" value="ECO:0007669"/>
    <property type="project" value="TreeGrafter"/>
</dbReference>
<evidence type="ECO:0000256" key="2">
    <source>
        <dbReference type="ARBA" id="ARBA00004940"/>
    </source>
</evidence>
<comment type="similarity">
    <text evidence="3 11 12 16">Belongs to the histidinol dehydrogenase family.</text>
</comment>
<evidence type="ECO:0000256" key="11">
    <source>
        <dbReference type="HAMAP-Rule" id="MF_01024"/>
    </source>
</evidence>
<dbReference type="Gene3D" id="1.20.5.1300">
    <property type="match status" value="1"/>
</dbReference>
<dbReference type="AlphaFoldDB" id="A6UVC3"/>
<dbReference type="eggNOG" id="arCOG04352">
    <property type="taxonomic scope" value="Archaea"/>
</dbReference>
<dbReference type="PANTHER" id="PTHR21256">
    <property type="entry name" value="HISTIDINOL DEHYDROGENASE HDH"/>
    <property type="match status" value="1"/>
</dbReference>
<feature type="binding site" evidence="11 15">
    <location>
        <position position="417"/>
    </location>
    <ligand>
        <name>Zn(2+)</name>
        <dbReference type="ChEBI" id="CHEBI:29105"/>
    </ligand>
</feature>
<dbReference type="NCBIfam" id="TIGR00069">
    <property type="entry name" value="hisD"/>
    <property type="match status" value="1"/>
</dbReference>
<protein>
    <recommendedName>
        <fullName evidence="5 11">Histidinol dehydrogenase</fullName>
        <shortName evidence="11 12">HDH</shortName>
        <ecNumber evidence="4 11">1.1.1.23</ecNumber>
    </recommendedName>
</protein>
<evidence type="ECO:0000256" key="4">
    <source>
        <dbReference type="ARBA" id="ARBA00012965"/>
    </source>
</evidence>
<keyword evidence="7 11" id="KW-0862">Zinc</keyword>
<keyword evidence="6 11" id="KW-0479">Metal-binding</keyword>
<evidence type="ECO:0000256" key="16">
    <source>
        <dbReference type="RuleBase" id="RU004175"/>
    </source>
</evidence>
<keyword evidence="11 12" id="KW-0520">NAD</keyword>
<dbReference type="EC" id="1.1.1.23" evidence="4 11"/>
<comment type="caution">
    <text evidence="11">Lacks conserved residue(s) required for the propagation of feature annotation.</text>
</comment>
<dbReference type="InterPro" id="IPR012131">
    <property type="entry name" value="Hstdl_DH"/>
</dbReference>
<evidence type="ECO:0000313" key="17">
    <source>
        <dbReference type="EMBL" id="ABR56445.1"/>
    </source>
</evidence>
<dbReference type="Proteomes" id="UP000001106">
    <property type="component" value="Chromosome"/>
</dbReference>
<dbReference type="KEGG" id="mae:Maeo_0863"/>
<dbReference type="RefSeq" id="WP_011973577.1">
    <property type="nucleotide sequence ID" value="NC_009635.1"/>
</dbReference>
<evidence type="ECO:0000256" key="7">
    <source>
        <dbReference type="ARBA" id="ARBA00022833"/>
    </source>
</evidence>
<sequence>MIIKNINNLTESDQNIIFNRNKTNIEEVYPIVKEILDNVKNNGDSALKYYTEKFDKANIDNFRISNEEIEEAYNSIDYKIIEALEKANERIIEFHKIQLDNLKEWDIENNGIKTGQIIRPIEKAGCYVPGGRAFYPSTVLMTVTPAKVAGVEKVVVVSPPDGTKGAPATLVASDIAKADEIYKVGGAHAIGALAYGTETIPKVDIIVGPGNVFVTTAKMMVYGNTSIDFPAGPSEVLILCDNTANSKFVALDFIAQAEHDPNASCIITTTSKEHAEKIKNNIVEIINNKATKRTEIINKALNNCAIIYGSMEDCINLSNEYAPEHLEIITENPRETLKYIKNAGSIFLGSYAPVPVGDYASGTNHVLPTSGCAKMYSGLSVDTFIKKPTVQEFTKEGLKNISDIAITIAEAEGLYNHAESIKKRLI</sequence>
<evidence type="ECO:0000256" key="15">
    <source>
        <dbReference type="PIRSR" id="PIRSR000099-4"/>
    </source>
</evidence>
<feature type="binding site" evidence="11 14">
    <location>
        <position position="325"/>
    </location>
    <ligand>
        <name>substrate</name>
    </ligand>
</feature>
<organism evidence="17 18">
    <name type="scientific">Methanococcus aeolicus (strain ATCC BAA-1280 / DSM 17508 / OCM 812 / Nankai-3)</name>
    <dbReference type="NCBI Taxonomy" id="419665"/>
    <lineage>
        <taxon>Archaea</taxon>
        <taxon>Methanobacteriati</taxon>
        <taxon>Methanobacteriota</taxon>
        <taxon>Methanomada group</taxon>
        <taxon>Methanococci</taxon>
        <taxon>Methanococcales</taxon>
        <taxon>Methanococcaceae</taxon>
        <taxon>Methanococcus</taxon>
    </lineage>
</organism>
<evidence type="ECO:0000256" key="10">
    <source>
        <dbReference type="ARBA" id="ARBA00049489"/>
    </source>
</evidence>
<dbReference type="GO" id="GO:0051287">
    <property type="term" value="F:NAD binding"/>
    <property type="evidence" value="ECO:0007669"/>
    <property type="project" value="InterPro"/>
</dbReference>
<feature type="binding site" evidence="11 14">
    <location>
        <position position="234"/>
    </location>
    <ligand>
        <name>substrate</name>
    </ligand>
</feature>
<keyword evidence="8 11" id="KW-0560">Oxidoreductase</keyword>
<dbReference type="InterPro" id="IPR022695">
    <property type="entry name" value="Histidinol_DH_monofunct"/>
</dbReference>
<feature type="binding site" evidence="11 14">
    <location>
        <position position="358"/>
    </location>
    <ligand>
        <name>substrate</name>
    </ligand>
</feature>
<gene>
    <name evidence="11" type="primary">hisD</name>
    <name evidence="17" type="ordered locus">Maeo_0863</name>
</gene>
<evidence type="ECO:0000256" key="6">
    <source>
        <dbReference type="ARBA" id="ARBA00022723"/>
    </source>
</evidence>
<dbReference type="GeneID" id="5326247"/>
<name>A6UVC3_META3</name>
<dbReference type="STRING" id="419665.Maeo_0863"/>
<dbReference type="GO" id="GO:0008270">
    <property type="term" value="F:zinc ion binding"/>
    <property type="evidence" value="ECO:0007669"/>
    <property type="project" value="UniProtKB-UniRule"/>
</dbReference>
<feature type="binding site" evidence="11 15">
    <location>
        <position position="259"/>
    </location>
    <ligand>
        <name>Zn(2+)</name>
        <dbReference type="ChEBI" id="CHEBI:29105"/>
    </ligand>
</feature>
<comment type="catalytic activity">
    <reaction evidence="10 11 12">
        <text>L-histidinol + 2 NAD(+) + H2O = L-histidine + 2 NADH + 3 H(+)</text>
        <dbReference type="Rhea" id="RHEA:20641"/>
        <dbReference type="ChEBI" id="CHEBI:15377"/>
        <dbReference type="ChEBI" id="CHEBI:15378"/>
        <dbReference type="ChEBI" id="CHEBI:57540"/>
        <dbReference type="ChEBI" id="CHEBI:57595"/>
        <dbReference type="ChEBI" id="CHEBI:57699"/>
        <dbReference type="ChEBI" id="CHEBI:57945"/>
        <dbReference type="EC" id="1.1.1.23"/>
    </reaction>
</comment>
<dbReference type="InterPro" id="IPR001692">
    <property type="entry name" value="Histidinol_DH_CS"/>
</dbReference>